<gene>
    <name evidence="3" type="ORF">HDA43_002697</name>
</gene>
<keyword evidence="4" id="KW-1185">Reference proteome</keyword>
<dbReference type="EMBL" id="JACCCO010000001">
    <property type="protein sequence ID" value="NYF40538.1"/>
    <property type="molecule type" value="Genomic_DNA"/>
</dbReference>
<evidence type="ECO:0000256" key="1">
    <source>
        <dbReference type="PROSITE-ProRule" id="PRU00339"/>
    </source>
</evidence>
<dbReference type="InterPro" id="IPR019734">
    <property type="entry name" value="TPR_rpt"/>
</dbReference>
<dbReference type="Pfam" id="PF12688">
    <property type="entry name" value="TPR_5"/>
    <property type="match status" value="1"/>
</dbReference>
<dbReference type="Pfam" id="PF13174">
    <property type="entry name" value="TPR_6"/>
    <property type="match status" value="1"/>
</dbReference>
<evidence type="ECO:0000313" key="4">
    <source>
        <dbReference type="Proteomes" id="UP000576393"/>
    </source>
</evidence>
<dbReference type="Proteomes" id="UP000576393">
    <property type="component" value="Unassembled WGS sequence"/>
</dbReference>
<dbReference type="InterPro" id="IPR041656">
    <property type="entry name" value="TPR_5"/>
</dbReference>
<feature type="repeat" description="TPR" evidence="1">
    <location>
        <begin position="79"/>
        <end position="112"/>
    </location>
</feature>
<feature type="domain" description="Tetratrico peptide repeat group 5" evidence="2">
    <location>
        <begin position="43"/>
        <end position="163"/>
    </location>
</feature>
<comment type="caution">
    <text evidence="3">The sequence shown here is derived from an EMBL/GenBank/DDBJ whole genome shotgun (WGS) entry which is preliminary data.</text>
</comment>
<keyword evidence="1" id="KW-0802">TPR repeat</keyword>
<organism evidence="3 4">
    <name type="scientific">Streptosporangium sandarakinum</name>
    <dbReference type="NCBI Taxonomy" id="1260955"/>
    <lineage>
        <taxon>Bacteria</taxon>
        <taxon>Bacillati</taxon>
        <taxon>Actinomycetota</taxon>
        <taxon>Actinomycetes</taxon>
        <taxon>Streptosporangiales</taxon>
        <taxon>Streptosporangiaceae</taxon>
        <taxon>Streptosporangium</taxon>
    </lineage>
</organism>
<dbReference type="SUPFAM" id="SSF48452">
    <property type="entry name" value="TPR-like"/>
    <property type="match status" value="1"/>
</dbReference>
<dbReference type="InterPro" id="IPR011990">
    <property type="entry name" value="TPR-like_helical_dom_sf"/>
</dbReference>
<dbReference type="PROSITE" id="PS50005">
    <property type="entry name" value="TPR"/>
    <property type="match status" value="1"/>
</dbReference>
<dbReference type="Gene3D" id="1.25.40.10">
    <property type="entry name" value="Tetratricopeptide repeat domain"/>
    <property type="match status" value="1"/>
</dbReference>
<protein>
    <submittedName>
        <fullName evidence="3">Tetratricopeptide (TPR) repeat protein</fullName>
    </submittedName>
</protein>
<dbReference type="AlphaFoldDB" id="A0A852UYK4"/>
<proteinExistence type="predicted"/>
<dbReference type="RefSeq" id="WP_179820395.1">
    <property type="nucleotide sequence ID" value="NZ_JACCCO010000001.1"/>
</dbReference>
<reference evidence="3 4" key="1">
    <citation type="submission" date="2020-07" db="EMBL/GenBank/DDBJ databases">
        <title>Sequencing the genomes of 1000 actinobacteria strains.</title>
        <authorList>
            <person name="Klenk H.-P."/>
        </authorList>
    </citation>
    <scope>NUCLEOTIDE SEQUENCE [LARGE SCALE GENOMIC DNA]</scope>
    <source>
        <strain evidence="3 4">DSM 45763</strain>
    </source>
</reference>
<evidence type="ECO:0000259" key="2">
    <source>
        <dbReference type="Pfam" id="PF12688"/>
    </source>
</evidence>
<name>A0A852UYK4_9ACTN</name>
<accession>A0A852UYK4</accession>
<sequence>MSDDHERDAALAGAVRLREQGQAEQAREQLVELAARYPEDAEVAYQTAWAHDTLGLETEAVPFYERALSGEGLSREDRHGAFLGLGSTYRVLGRYDSAVETLRRGLEEFPEAPALQTFLSMALYNSGEGREAVRLLLRTLAATSGDHGVQRYRRAIEYYADDLDAVWQAAEKPDGRED</sequence>
<evidence type="ECO:0000313" key="3">
    <source>
        <dbReference type="EMBL" id="NYF40538.1"/>
    </source>
</evidence>